<keyword evidence="2" id="KW-1185">Reference proteome</keyword>
<gene>
    <name evidence="1" type="ORF">QBE54_00285</name>
</gene>
<dbReference type="RefSeq" id="WP_369018363.1">
    <property type="nucleotide sequence ID" value="NZ_CP121689.1"/>
</dbReference>
<accession>A0ABZ2YB22</accession>
<proteinExistence type="predicted"/>
<evidence type="ECO:0000313" key="2">
    <source>
        <dbReference type="Proteomes" id="UP001461341"/>
    </source>
</evidence>
<sequence>MQYQKVMLAANRVEAELIKGYLEAEGIRVILRPSTEPYGGEAYFGDTGPLEILVPQPLAQKAKLIINDIRPRK</sequence>
<reference evidence="1 2" key="1">
    <citation type="submission" date="2023-03" db="EMBL/GenBank/DDBJ databases">
        <title>Novel Species.</title>
        <authorList>
            <person name="Ma S."/>
        </authorList>
    </citation>
    <scope>NUCLEOTIDE SEQUENCE [LARGE SCALE GENOMIC DNA]</scope>
    <source>
        <strain evidence="1 2">B11</strain>
    </source>
</reference>
<dbReference type="EMBL" id="CP121689">
    <property type="protein sequence ID" value="WZL76205.1"/>
    <property type="molecule type" value="Genomic_DNA"/>
</dbReference>
<protein>
    <submittedName>
        <fullName evidence="1">DUF2007 domain-containing protein</fullName>
    </submittedName>
</protein>
<dbReference type="Proteomes" id="UP001461341">
    <property type="component" value="Chromosome"/>
</dbReference>
<evidence type="ECO:0000313" key="1">
    <source>
        <dbReference type="EMBL" id="WZL76205.1"/>
    </source>
</evidence>
<organism evidence="1 2">
    <name type="scientific">Thermatribacter velox</name>
    <dbReference type="NCBI Taxonomy" id="3039681"/>
    <lineage>
        <taxon>Bacteria</taxon>
        <taxon>Pseudomonadati</taxon>
        <taxon>Atribacterota</taxon>
        <taxon>Atribacteria</taxon>
        <taxon>Atribacterales</taxon>
        <taxon>Thermatribacteraceae</taxon>
        <taxon>Thermatribacter</taxon>
    </lineage>
</organism>
<name>A0ABZ2YB22_9BACT</name>